<sequence length="286" mass="31913">MFEDEWTIAAAREWGLWQLEPFIVDDVERQAQVDYVLTGLMEWNYAQLANNVNTVLADDVLTHFKEAIKKIKAGQPVQYALGQAAFFGREFVVDERVLIPRQETEELVAWALDSFSPLAPVQVLDLGTGSGAIAITVANERPHWVVTVSDVSRSALSVAKLNAQRLGAAVEFVESDLFTNIKPEFDLIISNPPYISENEKTAMDQSVLDYEPALALFADHDGLAVYEALAQQLLEHLKVGGQAYFEIGYQQGPAVVKLFKQLPHVSVKLKQDMSGHDRMVQLKREA</sequence>
<dbReference type="eggNOG" id="COG2890">
    <property type="taxonomic scope" value="Bacteria"/>
</dbReference>
<evidence type="ECO:0000256" key="2">
    <source>
        <dbReference type="ARBA" id="ARBA00022679"/>
    </source>
</evidence>
<evidence type="ECO:0000313" key="9">
    <source>
        <dbReference type="Proteomes" id="UP000051296"/>
    </source>
</evidence>
<dbReference type="Pfam" id="PF05175">
    <property type="entry name" value="MTS"/>
    <property type="match status" value="1"/>
</dbReference>
<dbReference type="EC" id="2.1.1.297" evidence="5"/>
<feature type="binding site" evidence="5">
    <location>
        <begin position="127"/>
        <end position="131"/>
    </location>
    <ligand>
        <name>S-adenosyl-L-methionine</name>
        <dbReference type="ChEBI" id="CHEBI:59789"/>
    </ligand>
</feature>
<comment type="caution">
    <text evidence="8">The sequence shown here is derived from an EMBL/GenBank/DDBJ whole genome shotgun (WGS) entry which is preliminary data.</text>
</comment>
<keyword evidence="9" id="KW-1185">Reference proteome</keyword>
<organism evidence="8 9">
    <name type="scientific">Weissella halotolerans DSM 20190</name>
    <dbReference type="NCBI Taxonomy" id="1123500"/>
    <lineage>
        <taxon>Bacteria</taxon>
        <taxon>Bacillati</taxon>
        <taxon>Bacillota</taxon>
        <taxon>Bacilli</taxon>
        <taxon>Lactobacillales</taxon>
        <taxon>Lactobacillaceae</taxon>
        <taxon>Weissella</taxon>
    </lineage>
</organism>
<evidence type="ECO:0000259" key="6">
    <source>
        <dbReference type="Pfam" id="PF05175"/>
    </source>
</evidence>
<evidence type="ECO:0000256" key="5">
    <source>
        <dbReference type="HAMAP-Rule" id="MF_02126"/>
    </source>
</evidence>
<proteinExistence type="inferred from homology"/>
<evidence type="ECO:0000259" key="7">
    <source>
        <dbReference type="Pfam" id="PF17827"/>
    </source>
</evidence>
<dbReference type="Gene3D" id="1.10.8.10">
    <property type="entry name" value="DNA helicase RuvA subunit, C-terminal domain"/>
    <property type="match status" value="1"/>
</dbReference>
<evidence type="ECO:0000256" key="4">
    <source>
        <dbReference type="ARBA" id="ARBA00048391"/>
    </source>
</evidence>
<keyword evidence="2 5" id="KW-0808">Transferase</keyword>
<dbReference type="InParanoid" id="A0A0R2FWB1"/>
<dbReference type="NCBIfam" id="TIGR03534">
    <property type="entry name" value="RF_mod_PrmC"/>
    <property type="match status" value="1"/>
</dbReference>
<dbReference type="EMBL" id="JQAX01000002">
    <property type="protein sequence ID" value="KRN32270.1"/>
    <property type="molecule type" value="Genomic_DNA"/>
</dbReference>
<accession>A0A0R2FWB1</accession>
<dbReference type="GO" id="GO:0003676">
    <property type="term" value="F:nucleic acid binding"/>
    <property type="evidence" value="ECO:0007669"/>
    <property type="project" value="InterPro"/>
</dbReference>
<dbReference type="Pfam" id="PF17827">
    <property type="entry name" value="PrmC_N"/>
    <property type="match status" value="1"/>
</dbReference>
<dbReference type="NCBIfam" id="TIGR00536">
    <property type="entry name" value="hemK_fam"/>
    <property type="match status" value="1"/>
</dbReference>
<comment type="caution">
    <text evidence="5">Lacks conserved residue(s) required for the propagation of feature annotation.</text>
</comment>
<dbReference type="InterPro" id="IPR019874">
    <property type="entry name" value="RF_methyltr_PrmC"/>
</dbReference>
<dbReference type="Gene3D" id="3.40.50.150">
    <property type="entry name" value="Vaccinia Virus protein VP39"/>
    <property type="match status" value="1"/>
</dbReference>
<evidence type="ECO:0000313" key="8">
    <source>
        <dbReference type="EMBL" id="KRN32270.1"/>
    </source>
</evidence>
<feature type="domain" description="Methyltransferase small" evidence="6">
    <location>
        <begin position="121"/>
        <end position="200"/>
    </location>
</feature>
<reference evidence="8 9" key="1">
    <citation type="journal article" date="2015" name="Genome Announc.">
        <title>Expanding the biotechnology potential of lactobacilli through comparative genomics of 213 strains and associated genera.</title>
        <authorList>
            <person name="Sun Z."/>
            <person name="Harris H.M."/>
            <person name="McCann A."/>
            <person name="Guo C."/>
            <person name="Argimon S."/>
            <person name="Zhang W."/>
            <person name="Yang X."/>
            <person name="Jeffery I.B."/>
            <person name="Cooney J.C."/>
            <person name="Kagawa T.F."/>
            <person name="Liu W."/>
            <person name="Song Y."/>
            <person name="Salvetti E."/>
            <person name="Wrobel A."/>
            <person name="Rasinkangas P."/>
            <person name="Parkhill J."/>
            <person name="Rea M.C."/>
            <person name="O'Sullivan O."/>
            <person name="Ritari J."/>
            <person name="Douillard F.P."/>
            <person name="Paul Ross R."/>
            <person name="Yang R."/>
            <person name="Briner A.E."/>
            <person name="Felis G.E."/>
            <person name="de Vos W.M."/>
            <person name="Barrangou R."/>
            <person name="Klaenhammer T.R."/>
            <person name="Caufield P.W."/>
            <person name="Cui Y."/>
            <person name="Zhang H."/>
            <person name="O'Toole P.W."/>
        </authorList>
    </citation>
    <scope>NUCLEOTIDE SEQUENCE [LARGE SCALE GENOMIC DNA]</scope>
    <source>
        <strain evidence="8 9">DSM 20190</strain>
    </source>
</reference>
<protein>
    <recommendedName>
        <fullName evidence="5">Release factor glutamine methyltransferase</fullName>
        <shortName evidence="5">RF MTase</shortName>
        <ecNumber evidence="5">2.1.1.297</ecNumber>
    </recommendedName>
    <alternativeName>
        <fullName evidence="5">N5-glutamine methyltransferase PrmC</fullName>
    </alternativeName>
    <alternativeName>
        <fullName evidence="5">Protein-(glutamine-N5) MTase PrmC</fullName>
    </alternativeName>
    <alternativeName>
        <fullName evidence="5">Protein-glutamine N-methyltransferase PrmC</fullName>
    </alternativeName>
</protein>
<comment type="similarity">
    <text evidence="5">Belongs to the protein N5-glutamine methyltransferase family. PrmC subfamily.</text>
</comment>
<dbReference type="GO" id="GO:0102559">
    <property type="term" value="F:peptide chain release factor N(5)-glutamine methyltransferase activity"/>
    <property type="evidence" value="ECO:0007669"/>
    <property type="project" value="UniProtKB-EC"/>
</dbReference>
<evidence type="ECO:0000256" key="1">
    <source>
        <dbReference type="ARBA" id="ARBA00022603"/>
    </source>
</evidence>
<comment type="catalytic activity">
    <reaction evidence="4 5">
        <text>L-glutaminyl-[peptide chain release factor] + S-adenosyl-L-methionine = N(5)-methyl-L-glutaminyl-[peptide chain release factor] + S-adenosyl-L-homocysteine + H(+)</text>
        <dbReference type="Rhea" id="RHEA:42896"/>
        <dbReference type="Rhea" id="RHEA-COMP:10271"/>
        <dbReference type="Rhea" id="RHEA-COMP:10272"/>
        <dbReference type="ChEBI" id="CHEBI:15378"/>
        <dbReference type="ChEBI" id="CHEBI:30011"/>
        <dbReference type="ChEBI" id="CHEBI:57856"/>
        <dbReference type="ChEBI" id="CHEBI:59789"/>
        <dbReference type="ChEBI" id="CHEBI:61891"/>
        <dbReference type="EC" id="2.1.1.297"/>
    </reaction>
</comment>
<name>A0A0R2FWB1_9LACO</name>
<dbReference type="PRINTS" id="PR00507">
    <property type="entry name" value="N12N6MTFRASE"/>
</dbReference>
<dbReference type="CDD" id="cd02440">
    <property type="entry name" value="AdoMet_MTases"/>
    <property type="match status" value="1"/>
</dbReference>
<keyword evidence="3 5" id="KW-0949">S-adenosyl-L-methionine</keyword>
<feature type="binding site" evidence="5">
    <location>
        <position position="191"/>
    </location>
    <ligand>
        <name>S-adenosyl-L-methionine</name>
        <dbReference type="ChEBI" id="CHEBI:59789"/>
    </ligand>
</feature>
<dbReference type="AlphaFoldDB" id="A0A0R2FWB1"/>
<dbReference type="InterPro" id="IPR050320">
    <property type="entry name" value="N5-glutamine_MTase"/>
</dbReference>
<dbReference type="InterPro" id="IPR007848">
    <property type="entry name" value="Small_mtfrase_dom"/>
</dbReference>
<dbReference type="PATRIC" id="fig|1123500.6.peg.624"/>
<feature type="binding site" evidence="5">
    <location>
        <begin position="191"/>
        <end position="194"/>
    </location>
    <ligand>
        <name>substrate</name>
    </ligand>
</feature>
<dbReference type="PANTHER" id="PTHR18895:SF74">
    <property type="entry name" value="MTRF1L RELEASE FACTOR GLUTAMINE METHYLTRANSFERASE"/>
    <property type="match status" value="1"/>
</dbReference>
<dbReference type="GO" id="GO:0032259">
    <property type="term" value="P:methylation"/>
    <property type="evidence" value="ECO:0007669"/>
    <property type="project" value="UniProtKB-KW"/>
</dbReference>
<evidence type="ECO:0000256" key="3">
    <source>
        <dbReference type="ARBA" id="ARBA00022691"/>
    </source>
</evidence>
<dbReference type="Proteomes" id="UP000051296">
    <property type="component" value="Unassembled WGS sequence"/>
</dbReference>
<gene>
    <name evidence="5" type="primary">prmC</name>
    <name evidence="8" type="ORF">IV68_GL000621</name>
</gene>
<comment type="function">
    <text evidence="5">Methylates the class 1 translation termination release factors RF1/PrfA and RF2/PrfB on the glutamine residue of the universally conserved GGQ motif.</text>
</comment>
<dbReference type="SUPFAM" id="SSF53335">
    <property type="entry name" value="S-adenosyl-L-methionine-dependent methyltransferases"/>
    <property type="match status" value="1"/>
</dbReference>
<dbReference type="PROSITE" id="PS00092">
    <property type="entry name" value="N6_MTASE"/>
    <property type="match status" value="1"/>
</dbReference>
<dbReference type="InterPro" id="IPR029063">
    <property type="entry name" value="SAM-dependent_MTases_sf"/>
</dbReference>
<dbReference type="HAMAP" id="MF_02126">
    <property type="entry name" value="RF_methyltr_PrmC"/>
    <property type="match status" value="1"/>
</dbReference>
<dbReference type="RefSeq" id="WP_022791581.1">
    <property type="nucleotide sequence ID" value="NZ_ATUU01000002.1"/>
</dbReference>
<dbReference type="InterPro" id="IPR002052">
    <property type="entry name" value="DNA_methylase_N6_adenine_CS"/>
</dbReference>
<dbReference type="InterPro" id="IPR040758">
    <property type="entry name" value="PrmC_N"/>
</dbReference>
<dbReference type="FunCoup" id="A0A0R2FWB1">
    <property type="interactions" value="356"/>
</dbReference>
<feature type="binding site" evidence="5">
    <location>
        <position position="150"/>
    </location>
    <ligand>
        <name>S-adenosyl-L-methionine</name>
        <dbReference type="ChEBI" id="CHEBI:59789"/>
    </ligand>
</feature>
<dbReference type="OrthoDB" id="9800643at2"/>
<keyword evidence="1 5" id="KW-0489">Methyltransferase</keyword>
<dbReference type="STRING" id="1123500.GCA_000420365_00813"/>
<feature type="domain" description="Release factor glutamine methyltransferase N-terminal" evidence="7">
    <location>
        <begin position="31"/>
        <end position="82"/>
    </location>
</feature>
<dbReference type="PANTHER" id="PTHR18895">
    <property type="entry name" value="HEMK METHYLTRANSFERASE"/>
    <property type="match status" value="1"/>
</dbReference>
<dbReference type="InterPro" id="IPR004556">
    <property type="entry name" value="HemK-like"/>
</dbReference>